<accession>A0A240UI15</accession>
<reference evidence="3" key="1">
    <citation type="submission" date="2017-05" db="EMBL/GenBank/DDBJ databases">
        <title>Polyphasic characterization of four soil-derived phenanthrene-degrading Acidovorax strains and proposal of Acidovorax phenanthrenivorans sp. nov.</title>
        <authorList>
            <person name="Singleton D."/>
            <person name="Lee J."/>
            <person name="Dickey A.N."/>
            <person name="Stroud A."/>
            <person name="Scholl E.H."/>
            <person name="Wright F.A."/>
            <person name="Aitken M.D."/>
        </authorList>
    </citation>
    <scope>NUCLEOTIDE SEQUENCE</scope>
    <source>
        <strain evidence="3">P4</strain>
        <plasmid evidence="3">pACP4.1</plasmid>
    </source>
</reference>
<evidence type="ECO:0000313" key="4">
    <source>
        <dbReference type="Proteomes" id="UP000194440"/>
    </source>
</evidence>
<keyword evidence="2" id="KW-1133">Transmembrane helix</keyword>
<name>A0A240UI15_9BURK</name>
<evidence type="ECO:0000256" key="1">
    <source>
        <dbReference type="SAM" id="MobiDB-lite"/>
    </source>
</evidence>
<evidence type="ECO:0000256" key="2">
    <source>
        <dbReference type="SAM" id="Phobius"/>
    </source>
</evidence>
<sequence>MRTDSANPDVTARHGQNSASRSAQPSGQWNSALTPQASHEEADEDPGMRLRVAWLIWLVAIGAMWFLISRNWYSAGFWVYLGSGFIMTRIVYRRLVGFHPMHNTLSNVVSAKLWMFFAWPLNMFMLLAHLSINRIL</sequence>
<dbReference type="EMBL" id="CP021367">
    <property type="protein sequence ID" value="ART61137.1"/>
    <property type="molecule type" value="Genomic_DNA"/>
</dbReference>
<dbReference type="Proteomes" id="UP000194440">
    <property type="component" value="Plasmid pACP4.1"/>
</dbReference>
<dbReference type="AlphaFoldDB" id="A0A240UI15"/>
<dbReference type="KEGG" id="acis:CBP35_19355"/>
<feature type="transmembrane region" description="Helical" evidence="2">
    <location>
        <begin position="52"/>
        <end position="69"/>
    </location>
</feature>
<keyword evidence="4" id="KW-1185">Reference proteome</keyword>
<organism evidence="3 4">
    <name type="scientific">Acidovorax carolinensis</name>
    <dbReference type="NCBI Taxonomy" id="553814"/>
    <lineage>
        <taxon>Bacteria</taxon>
        <taxon>Pseudomonadati</taxon>
        <taxon>Pseudomonadota</taxon>
        <taxon>Betaproteobacteria</taxon>
        <taxon>Burkholderiales</taxon>
        <taxon>Comamonadaceae</taxon>
        <taxon>Acidovorax</taxon>
    </lineage>
</organism>
<keyword evidence="3" id="KW-0614">Plasmid</keyword>
<keyword evidence="2" id="KW-0812">Transmembrane</keyword>
<feature type="compositionally biased region" description="Polar residues" evidence="1">
    <location>
        <begin position="1"/>
        <end position="37"/>
    </location>
</feature>
<feature type="transmembrane region" description="Helical" evidence="2">
    <location>
        <begin position="113"/>
        <end position="132"/>
    </location>
</feature>
<evidence type="ECO:0000313" key="3">
    <source>
        <dbReference type="EMBL" id="ART61137.1"/>
    </source>
</evidence>
<gene>
    <name evidence="3" type="ORF">CBP36_19400</name>
</gene>
<feature type="transmembrane region" description="Helical" evidence="2">
    <location>
        <begin position="75"/>
        <end position="92"/>
    </location>
</feature>
<dbReference type="KEGG" id="acip:CBP36_19400"/>
<feature type="region of interest" description="Disordered" evidence="1">
    <location>
        <begin position="1"/>
        <end position="45"/>
    </location>
</feature>
<keyword evidence="2" id="KW-0472">Membrane</keyword>
<proteinExistence type="predicted"/>
<protein>
    <submittedName>
        <fullName evidence="3">Uncharacterized protein</fullName>
    </submittedName>
</protein>
<geneLocation type="plasmid" evidence="3 4">
    <name>pACP4.1</name>
</geneLocation>